<organism evidence="9 10">
    <name type="scientific">Corynebacterium macginleyi</name>
    <dbReference type="NCBI Taxonomy" id="38290"/>
    <lineage>
        <taxon>Bacteria</taxon>
        <taxon>Bacillati</taxon>
        <taxon>Actinomycetota</taxon>
        <taxon>Actinomycetes</taxon>
        <taxon>Mycobacteriales</taxon>
        <taxon>Corynebacteriaceae</taxon>
        <taxon>Corynebacterium</taxon>
    </lineage>
</organism>
<comment type="caution">
    <text evidence="9">The sequence shown here is derived from an EMBL/GenBank/DDBJ whole genome shotgun (WGS) entry which is preliminary data.</text>
</comment>
<dbReference type="EMBL" id="REGC01000003">
    <property type="protein sequence ID" value="RMB63079.1"/>
    <property type="molecule type" value="Genomic_DNA"/>
</dbReference>
<dbReference type="Proteomes" id="UP000270649">
    <property type="component" value="Unassembled WGS sequence"/>
</dbReference>
<sequence length="210" mass="22295">MTIGGTSRNRPTPTSTTNRGRGRLSTGLFLALGFLAVEWSVHFINAVVFGGGLSNYGIRPLDVDGLWGIITAPLLHGSLEHLMSNSLPGALFCFLIGWSGRRVWWEVTLITTVVAGLGTWLLGGAGTSHIGASGLVYGWLAYLVVRGIFNRSLLQIILGIILGFSYSGLIWGVLPVSEGVSWQGHLFGALGGVLAGMFISSDNPVKAEKK</sequence>
<evidence type="ECO:0000313" key="11">
    <source>
        <dbReference type="Proteomes" id="UP001518680"/>
    </source>
</evidence>
<gene>
    <name evidence="9" type="ORF">D9543_03585</name>
    <name evidence="8" type="ORF">GWO63_002885</name>
</gene>
<dbReference type="RefSeq" id="WP_121927549.1">
    <property type="nucleotide sequence ID" value="NZ_CP068292.1"/>
</dbReference>
<dbReference type="InterPro" id="IPR050925">
    <property type="entry name" value="Rhomboid_protease_S54"/>
</dbReference>
<evidence type="ECO:0000313" key="10">
    <source>
        <dbReference type="Proteomes" id="UP000270649"/>
    </source>
</evidence>
<keyword evidence="2 6" id="KW-0812">Transmembrane</keyword>
<evidence type="ECO:0000256" key="3">
    <source>
        <dbReference type="ARBA" id="ARBA00022989"/>
    </source>
</evidence>
<dbReference type="Gene3D" id="1.20.1540.10">
    <property type="entry name" value="Rhomboid-like"/>
    <property type="match status" value="1"/>
</dbReference>
<name>A0A3M0H2H3_9CORY</name>
<dbReference type="EMBL" id="JAACBX020000001">
    <property type="protein sequence ID" value="MBM0243249.1"/>
    <property type="molecule type" value="Genomic_DNA"/>
</dbReference>
<protein>
    <submittedName>
        <fullName evidence="9">Rhomboid family intramembrane serine protease</fullName>
    </submittedName>
</protein>
<evidence type="ECO:0000313" key="8">
    <source>
        <dbReference type="EMBL" id="MBM0243249.1"/>
    </source>
</evidence>
<dbReference type="Proteomes" id="UP001518680">
    <property type="component" value="Unassembled WGS sequence"/>
</dbReference>
<feature type="transmembrane region" description="Helical" evidence="6">
    <location>
        <begin position="129"/>
        <end position="149"/>
    </location>
</feature>
<feature type="transmembrane region" description="Helical" evidence="6">
    <location>
        <begin position="103"/>
        <end position="123"/>
    </location>
</feature>
<evidence type="ECO:0000256" key="6">
    <source>
        <dbReference type="SAM" id="Phobius"/>
    </source>
</evidence>
<evidence type="ECO:0000256" key="5">
    <source>
        <dbReference type="SAM" id="MobiDB-lite"/>
    </source>
</evidence>
<dbReference type="InterPro" id="IPR022764">
    <property type="entry name" value="Peptidase_S54_rhomboid_dom"/>
</dbReference>
<dbReference type="SUPFAM" id="SSF144091">
    <property type="entry name" value="Rhomboid-like"/>
    <property type="match status" value="1"/>
</dbReference>
<reference evidence="8 11" key="2">
    <citation type="submission" date="2021-01" db="EMBL/GenBank/DDBJ databases">
        <title>Complete genome sequences of Corynebacterium macginleyi strains isolated from infectious keratitis.</title>
        <authorList>
            <person name="Sagerfors S."/>
            <person name="Poehlein A."/>
            <person name="Soderquist B."/>
            <person name="Bruggemann H."/>
        </authorList>
    </citation>
    <scope>NUCLEOTIDE SEQUENCE [LARGE SCALE GENOMIC DNA]</scope>
    <source>
        <strain evidence="8 11">12T220</strain>
    </source>
</reference>
<dbReference type="PANTHER" id="PTHR43731">
    <property type="entry name" value="RHOMBOID PROTEASE"/>
    <property type="match status" value="1"/>
</dbReference>
<keyword evidence="3 6" id="KW-1133">Transmembrane helix</keyword>
<dbReference type="GO" id="GO:0006508">
    <property type="term" value="P:proteolysis"/>
    <property type="evidence" value="ECO:0007669"/>
    <property type="project" value="UniProtKB-KW"/>
</dbReference>
<dbReference type="OrthoDB" id="465874at2"/>
<proteinExistence type="predicted"/>
<evidence type="ECO:0000256" key="2">
    <source>
        <dbReference type="ARBA" id="ARBA00022692"/>
    </source>
</evidence>
<feature type="transmembrane region" description="Helical" evidence="6">
    <location>
        <begin position="180"/>
        <end position="200"/>
    </location>
</feature>
<evidence type="ECO:0000256" key="4">
    <source>
        <dbReference type="ARBA" id="ARBA00023136"/>
    </source>
</evidence>
<feature type="transmembrane region" description="Helical" evidence="6">
    <location>
        <begin position="28"/>
        <end position="53"/>
    </location>
</feature>
<feature type="compositionally biased region" description="Low complexity" evidence="5">
    <location>
        <begin position="1"/>
        <end position="19"/>
    </location>
</feature>
<dbReference type="PANTHER" id="PTHR43731:SF9">
    <property type="entry name" value="SLR1461 PROTEIN"/>
    <property type="match status" value="1"/>
</dbReference>
<comment type="subcellular location">
    <subcellularLocation>
        <location evidence="1">Membrane</location>
        <topology evidence="1">Multi-pass membrane protein</topology>
    </subcellularLocation>
</comment>
<dbReference type="GO" id="GO:0004252">
    <property type="term" value="F:serine-type endopeptidase activity"/>
    <property type="evidence" value="ECO:0007669"/>
    <property type="project" value="InterPro"/>
</dbReference>
<evidence type="ECO:0000256" key="1">
    <source>
        <dbReference type="ARBA" id="ARBA00004141"/>
    </source>
</evidence>
<feature type="transmembrane region" description="Helical" evidence="6">
    <location>
        <begin position="156"/>
        <end position="174"/>
    </location>
</feature>
<keyword evidence="9" id="KW-0378">Hydrolase</keyword>
<dbReference type="AlphaFoldDB" id="A0A3M0H2H3"/>
<evidence type="ECO:0000259" key="7">
    <source>
        <dbReference type="Pfam" id="PF01694"/>
    </source>
</evidence>
<evidence type="ECO:0000313" key="9">
    <source>
        <dbReference type="EMBL" id="RMB63079.1"/>
    </source>
</evidence>
<accession>A0A3M0H2H3</accession>
<feature type="domain" description="Peptidase S54 rhomboid" evidence="7">
    <location>
        <begin position="66"/>
        <end position="200"/>
    </location>
</feature>
<keyword evidence="11" id="KW-1185">Reference proteome</keyword>
<dbReference type="Pfam" id="PF01694">
    <property type="entry name" value="Rhomboid"/>
    <property type="match status" value="1"/>
</dbReference>
<feature type="region of interest" description="Disordered" evidence="5">
    <location>
        <begin position="1"/>
        <end position="20"/>
    </location>
</feature>
<dbReference type="InterPro" id="IPR035952">
    <property type="entry name" value="Rhomboid-like_sf"/>
</dbReference>
<dbReference type="GO" id="GO:0016020">
    <property type="term" value="C:membrane"/>
    <property type="evidence" value="ECO:0007669"/>
    <property type="project" value="UniProtKB-SubCell"/>
</dbReference>
<reference evidence="9 10" key="1">
    <citation type="submission" date="2018-10" db="EMBL/GenBank/DDBJ databases">
        <title>Corynebacterium macginleyi genome sequencing and assembly of the type strain and two clinical samples.</title>
        <authorList>
            <person name="Bernier A.-M."/>
            <person name="Bernard K."/>
        </authorList>
    </citation>
    <scope>NUCLEOTIDE SEQUENCE [LARGE SCALE GENOMIC DNA]</scope>
    <source>
        <strain evidence="9 10">NML 120205</strain>
    </source>
</reference>
<keyword evidence="4 6" id="KW-0472">Membrane</keyword>
<keyword evidence="9" id="KW-0645">Protease</keyword>